<dbReference type="AlphaFoldDB" id="A0A0F9FMH7"/>
<organism evidence="1">
    <name type="scientific">marine sediment metagenome</name>
    <dbReference type="NCBI Taxonomy" id="412755"/>
    <lineage>
        <taxon>unclassified sequences</taxon>
        <taxon>metagenomes</taxon>
        <taxon>ecological metagenomes</taxon>
    </lineage>
</organism>
<reference evidence="1" key="1">
    <citation type="journal article" date="2015" name="Nature">
        <title>Complex archaea that bridge the gap between prokaryotes and eukaryotes.</title>
        <authorList>
            <person name="Spang A."/>
            <person name="Saw J.H."/>
            <person name="Jorgensen S.L."/>
            <person name="Zaremba-Niedzwiedzka K."/>
            <person name="Martijn J."/>
            <person name="Lind A.E."/>
            <person name="van Eijk R."/>
            <person name="Schleper C."/>
            <person name="Guy L."/>
            <person name="Ettema T.J."/>
        </authorList>
    </citation>
    <scope>NUCLEOTIDE SEQUENCE</scope>
</reference>
<comment type="caution">
    <text evidence="1">The sequence shown here is derived from an EMBL/GenBank/DDBJ whole genome shotgun (WGS) entry which is preliminary data.</text>
</comment>
<protein>
    <submittedName>
        <fullName evidence="1">Uncharacterized protein</fullName>
    </submittedName>
</protein>
<evidence type="ECO:0000313" key="1">
    <source>
        <dbReference type="EMBL" id="KKL87443.1"/>
    </source>
</evidence>
<gene>
    <name evidence="1" type="ORF">LCGC14_1934660</name>
</gene>
<proteinExistence type="predicted"/>
<sequence length="185" mass="19236">MANRIYEVEAVRHTIADATDWNDGHGFGADTDQIDLASVADGAARQSAKVDLAVSGSLLATRYDVDVAIEWDVAPADDTSLDVYVGFSHIVTAATGNPGGLSGSDAAYTGTTNGTLAEGLLQLIHIGRMHPQNEAATTVNIQPIGSFIAEGQWAIFVVVNDGGQALEGDAIEMAIRVSGKAPEVQ</sequence>
<accession>A0A0F9FMH7</accession>
<name>A0A0F9FMH7_9ZZZZ</name>
<dbReference type="EMBL" id="LAZR01020835">
    <property type="protein sequence ID" value="KKL87443.1"/>
    <property type="molecule type" value="Genomic_DNA"/>
</dbReference>